<dbReference type="AlphaFoldDB" id="A0A6M5YZX7"/>
<evidence type="ECO:0000313" key="2">
    <source>
        <dbReference type="Proteomes" id="UP000503447"/>
    </source>
</evidence>
<name>A0A6M5YZX7_9BACT</name>
<gene>
    <name evidence="1" type="ORF">FTUN_7308</name>
</gene>
<dbReference type="RefSeq" id="WP_171474607.1">
    <property type="nucleotide sequence ID" value="NZ_CP053452.2"/>
</dbReference>
<sequence length="218" mass="23908">MVRLAAAAAAILLVNGTLHGLWSFRWHSWSDSGVQAERLNDLRRIEDVGDWDRRPLDEREDPLPLPEEVIGKGEVLRFVNRFNKTEVKVLVNCGPTAGLAVHTPRVCYQAHGYSCPTSDRRVPLSAGEGAPAEFTASTFSKSKAGSSEHLRVLWALSDGGAWQTPDVPLKAFKRTPVIYKCYVQRELASPDEPLDGDPAVEFLSALLPRLNAALSGAH</sequence>
<dbReference type="KEGG" id="ftj:FTUN_7308"/>
<proteinExistence type="predicted"/>
<dbReference type="EMBL" id="CP053452">
    <property type="protein sequence ID" value="QJW99687.1"/>
    <property type="molecule type" value="Genomic_DNA"/>
</dbReference>
<dbReference type="Proteomes" id="UP000503447">
    <property type="component" value="Chromosome"/>
</dbReference>
<evidence type="ECO:0000313" key="1">
    <source>
        <dbReference type="EMBL" id="QJW99687.1"/>
    </source>
</evidence>
<protein>
    <recommendedName>
        <fullName evidence="3">Methanolan biosynthesis EpsI domain-containing protein</fullName>
    </recommendedName>
</protein>
<organism evidence="1 2">
    <name type="scientific">Frigoriglobus tundricola</name>
    <dbReference type="NCBI Taxonomy" id="2774151"/>
    <lineage>
        <taxon>Bacteria</taxon>
        <taxon>Pseudomonadati</taxon>
        <taxon>Planctomycetota</taxon>
        <taxon>Planctomycetia</taxon>
        <taxon>Gemmatales</taxon>
        <taxon>Gemmataceae</taxon>
        <taxon>Frigoriglobus</taxon>
    </lineage>
</organism>
<reference evidence="2" key="1">
    <citation type="submission" date="2020-05" db="EMBL/GenBank/DDBJ databases">
        <title>Frigoriglobus tundricola gen. nov., sp. nov., a psychrotolerant cellulolytic planctomycete of the family Gemmataceae with two divergent copies of 16S rRNA gene.</title>
        <authorList>
            <person name="Kulichevskaya I.S."/>
            <person name="Ivanova A.A."/>
            <person name="Naumoff D.G."/>
            <person name="Beletsky A.V."/>
            <person name="Rijpstra W.I.C."/>
            <person name="Sinninghe Damste J.S."/>
            <person name="Mardanov A.V."/>
            <person name="Ravin N.V."/>
            <person name="Dedysh S.N."/>
        </authorList>
    </citation>
    <scope>NUCLEOTIDE SEQUENCE [LARGE SCALE GENOMIC DNA]</scope>
    <source>
        <strain evidence="2">PL17</strain>
    </source>
</reference>
<evidence type="ECO:0008006" key="3">
    <source>
        <dbReference type="Google" id="ProtNLM"/>
    </source>
</evidence>
<accession>A0A6M5YZX7</accession>
<keyword evidence="2" id="KW-1185">Reference proteome</keyword>